<dbReference type="Pfam" id="PF00059">
    <property type="entry name" value="Lectin_C"/>
    <property type="match status" value="1"/>
</dbReference>
<dbReference type="SMART" id="SM00034">
    <property type="entry name" value="CLECT"/>
    <property type="match status" value="1"/>
</dbReference>
<dbReference type="EMBL" id="JADWDJ010000001">
    <property type="protein sequence ID" value="KAG5285574.1"/>
    <property type="molecule type" value="Genomic_DNA"/>
</dbReference>
<evidence type="ECO:0000313" key="2">
    <source>
        <dbReference type="EMBL" id="KAG5285574.1"/>
    </source>
</evidence>
<comment type="caution">
    <text evidence="2">The sequence shown here is derived from an EMBL/GenBank/DDBJ whole genome shotgun (WGS) entry which is preliminary data.</text>
</comment>
<name>A0AAV6HDY4_9TELE</name>
<evidence type="ECO:0000313" key="3">
    <source>
        <dbReference type="Proteomes" id="UP000823561"/>
    </source>
</evidence>
<dbReference type="CDD" id="cd00037">
    <property type="entry name" value="CLECT"/>
    <property type="match status" value="1"/>
</dbReference>
<reference evidence="2 3" key="1">
    <citation type="submission" date="2020-10" db="EMBL/GenBank/DDBJ databases">
        <title>Chromosome-scale genome assembly of the Allis shad, Alosa alosa.</title>
        <authorList>
            <person name="Margot Z."/>
            <person name="Christophe K."/>
            <person name="Cabau C."/>
            <person name="Louis A."/>
            <person name="Berthelot C."/>
            <person name="Parey E."/>
            <person name="Roest Crollius H."/>
            <person name="Montfort J."/>
            <person name="Robinson-Rechavi M."/>
            <person name="Bucao C."/>
            <person name="Bouchez O."/>
            <person name="Gislard M."/>
            <person name="Lluch J."/>
            <person name="Milhes M."/>
            <person name="Lampietro C."/>
            <person name="Lopez Roques C."/>
            <person name="Donnadieu C."/>
            <person name="Braasch I."/>
            <person name="Desvignes T."/>
            <person name="Postlethwait J."/>
            <person name="Bobe J."/>
            <person name="Guiguen Y."/>
        </authorList>
    </citation>
    <scope>NUCLEOTIDE SEQUENCE [LARGE SCALE GENOMIC DNA]</scope>
    <source>
        <strain evidence="2">M-15738</strain>
        <tissue evidence="2">Blood</tissue>
    </source>
</reference>
<dbReference type="PROSITE" id="PS50041">
    <property type="entry name" value="C_TYPE_LECTIN_2"/>
    <property type="match status" value="1"/>
</dbReference>
<dbReference type="PANTHER" id="PTHR22803">
    <property type="entry name" value="MANNOSE, PHOSPHOLIPASE, LECTIN RECEPTOR RELATED"/>
    <property type="match status" value="1"/>
</dbReference>
<dbReference type="InterPro" id="IPR016186">
    <property type="entry name" value="C-type_lectin-like/link_sf"/>
</dbReference>
<gene>
    <name evidence="2" type="ORF">AALO_G00004950</name>
</gene>
<dbReference type="InterPro" id="IPR016187">
    <property type="entry name" value="CTDL_fold"/>
</dbReference>
<accession>A0AAV6HDY4</accession>
<dbReference type="Gene3D" id="3.10.100.10">
    <property type="entry name" value="Mannose-Binding Protein A, subunit A"/>
    <property type="match status" value="1"/>
</dbReference>
<dbReference type="InterPro" id="IPR001304">
    <property type="entry name" value="C-type_lectin-like"/>
</dbReference>
<organism evidence="2 3">
    <name type="scientific">Alosa alosa</name>
    <name type="common">allis shad</name>
    <dbReference type="NCBI Taxonomy" id="278164"/>
    <lineage>
        <taxon>Eukaryota</taxon>
        <taxon>Metazoa</taxon>
        <taxon>Chordata</taxon>
        <taxon>Craniata</taxon>
        <taxon>Vertebrata</taxon>
        <taxon>Euteleostomi</taxon>
        <taxon>Actinopterygii</taxon>
        <taxon>Neopterygii</taxon>
        <taxon>Teleostei</taxon>
        <taxon>Clupei</taxon>
        <taxon>Clupeiformes</taxon>
        <taxon>Clupeoidei</taxon>
        <taxon>Clupeidae</taxon>
        <taxon>Alosa</taxon>
    </lineage>
</organism>
<dbReference type="InterPro" id="IPR050111">
    <property type="entry name" value="C-type_lectin/snaclec_domain"/>
</dbReference>
<sequence>MQLLERVGTMCDLDLVYKAHRILFSSLHHFTLYSSTTDSPEEAKSTPVSMKVLSLAVILCLFFAATLAAPAAEVPETQAEENTVPEETLEVNNMVEDQLPEAETEEAAVHKDLSPVVDRMVLCPPGWFRLGSHCFLLVTSRRSWLSAENYCVAQQGSLASVQSPDEYNFLQSLAQLSGQSVAWIGGFNFQGAWMWIDRAGFYYTNWYSQNSGSSYPCLYLRSSGGWSNTVCSSSYAFFCVRGPSCY</sequence>
<proteinExistence type="predicted"/>
<dbReference type="AlphaFoldDB" id="A0AAV6HDY4"/>
<protein>
    <recommendedName>
        <fullName evidence="1">C-type lectin domain-containing protein</fullName>
    </recommendedName>
</protein>
<feature type="domain" description="C-type lectin" evidence="1">
    <location>
        <begin position="130"/>
        <end position="240"/>
    </location>
</feature>
<dbReference type="Proteomes" id="UP000823561">
    <property type="component" value="Chromosome 1"/>
</dbReference>
<dbReference type="SUPFAM" id="SSF56436">
    <property type="entry name" value="C-type lectin-like"/>
    <property type="match status" value="1"/>
</dbReference>
<keyword evidence="3" id="KW-1185">Reference proteome</keyword>
<evidence type="ECO:0000259" key="1">
    <source>
        <dbReference type="PROSITE" id="PS50041"/>
    </source>
</evidence>